<keyword evidence="2 5" id="KW-0238">DNA-binding</keyword>
<evidence type="ECO:0000256" key="2">
    <source>
        <dbReference type="ARBA" id="ARBA00023125"/>
    </source>
</evidence>
<dbReference type="Proteomes" id="UP000588098">
    <property type="component" value="Unassembled WGS sequence"/>
</dbReference>
<name>A0A7W9Q8E2_9ACTN</name>
<sequence>MPTSVIDYESPDPPYRQIAADLIADIENGNLAVNRRVPSESALMQMYGVARNTARHAVSYLRDEGYVYTLPQRGTFVRERCEPTESGNAD</sequence>
<protein>
    <submittedName>
        <fullName evidence="5">DNA-binding GntR family transcriptional regulator</fullName>
    </submittedName>
</protein>
<dbReference type="InterPro" id="IPR050679">
    <property type="entry name" value="Bact_HTH_transcr_reg"/>
</dbReference>
<dbReference type="CDD" id="cd07377">
    <property type="entry name" value="WHTH_GntR"/>
    <property type="match status" value="1"/>
</dbReference>
<dbReference type="PANTHER" id="PTHR44846">
    <property type="entry name" value="MANNOSYL-D-GLYCERATE TRANSPORT/METABOLISM SYSTEM REPRESSOR MNGR-RELATED"/>
    <property type="match status" value="1"/>
</dbReference>
<gene>
    <name evidence="5" type="ORF">FHS42_001649</name>
</gene>
<dbReference type="RefSeq" id="WP_184570222.1">
    <property type="nucleotide sequence ID" value="NZ_JACHJL010000003.1"/>
</dbReference>
<dbReference type="Pfam" id="PF00392">
    <property type="entry name" value="GntR"/>
    <property type="match status" value="1"/>
</dbReference>
<dbReference type="PROSITE" id="PS50949">
    <property type="entry name" value="HTH_GNTR"/>
    <property type="match status" value="1"/>
</dbReference>
<keyword evidence="1" id="KW-0805">Transcription regulation</keyword>
<comment type="caution">
    <text evidence="5">The sequence shown here is derived from an EMBL/GenBank/DDBJ whole genome shotgun (WGS) entry which is preliminary data.</text>
</comment>
<evidence type="ECO:0000256" key="1">
    <source>
        <dbReference type="ARBA" id="ARBA00023015"/>
    </source>
</evidence>
<dbReference type="SMART" id="SM00345">
    <property type="entry name" value="HTH_GNTR"/>
    <property type="match status" value="1"/>
</dbReference>
<feature type="domain" description="HTH gntR-type" evidence="4">
    <location>
        <begin position="12"/>
        <end position="80"/>
    </location>
</feature>
<dbReference type="PANTHER" id="PTHR44846:SF17">
    <property type="entry name" value="GNTR-FAMILY TRANSCRIPTIONAL REGULATOR"/>
    <property type="match status" value="1"/>
</dbReference>
<dbReference type="InterPro" id="IPR000524">
    <property type="entry name" value="Tscrpt_reg_HTH_GntR"/>
</dbReference>
<dbReference type="SUPFAM" id="SSF46785">
    <property type="entry name" value="Winged helix' DNA-binding domain"/>
    <property type="match status" value="1"/>
</dbReference>
<evidence type="ECO:0000259" key="4">
    <source>
        <dbReference type="PROSITE" id="PS50949"/>
    </source>
</evidence>
<organism evidence="5 6">
    <name type="scientific">Streptomyces zagrosensis</name>
    <dbReference type="NCBI Taxonomy" id="1042984"/>
    <lineage>
        <taxon>Bacteria</taxon>
        <taxon>Bacillati</taxon>
        <taxon>Actinomycetota</taxon>
        <taxon>Actinomycetes</taxon>
        <taxon>Kitasatosporales</taxon>
        <taxon>Streptomycetaceae</taxon>
        <taxon>Streptomyces</taxon>
    </lineage>
</organism>
<dbReference type="InterPro" id="IPR036388">
    <property type="entry name" value="WH-like_DNA-bd_sf"/>
</dbReference>
<evidence type="ECO:0000313" key="6">
    <source>
        <dbReference type="Proteomes" id="UP000588098"/>
    </source>
</evidence>
<dbReference type="GO" id="GO:0045892">
    <property type="term" value="P:negative regulation of DNA-templated transcription"/>
    <property type="evidence" value="ECO:0007669"/>
    <property type="project" value="TreeGrafter"/>
</dbReference>
<dbReference type="GO" id="GO:0003677">
    <property type="term" value="F:DNA binding"/>
    <property type="evidence" value="ECO:0007669"/>
    <property type="project" value="UniProtKB-KW"/>
</dbReference>
<evidence type="ECO:0000256" key="3">
    <source>
        <dbReference type="ARBA" id="ARBA00023163"/>
    </source>
</evidence>
<evidence type="ECO:0000313" key="5">
    <source>
        <dbReference type="EMBL" id="MBB5934602.1"/>
    </source>
</evidence>
<dbReference type="PRINTS" id="PR00035">
    <property type="entry name" value="HTHGNTR"/>
</dbReference>
<proteinExistence type="predicted"/>
<accession>A0A7W9Q8E2</accession>
<dbReference type="Gene3D" id="1.10.10.10">
    <property type="entry name" value="Winged helix-like DNA-binding domain superfamily/Winged helix DNA-binding domain"/>
    <property type="match status" value="1"/>
</dbReference>
<dbReference type="EMBL" id="JACHJL010000003">
    <property type="protein sequence ID" value="MBB5934602.1"/>
    <property type="molecule type" value="Genomic_DNA"/>
</dbReference>
<keyword evidence="6" id="KW-1185">Reference proteome</keyword>
<dbReference type="AlphaFoldDB" id="A0A7W9Q8E2"/>
<reference evidence="5 6" key="1">
    <citation type="submission" date="2020-08" db="EMBL/GenBank/DDBJ databases">
        <title>Genomic Encyclopedia of Type Strains, Phase III (KMG-III): the genomes of soil and plant-associated and newly described type strains.</title>
        <authorList>
            <person name="Whitman W."/>
        </authorList>
    </citation>
    <scope>NUCLEOTIDE SEQUENCE [LARGE SCALE GENOMIC DNA]</scope>
    <source>
        <strain evidence="5 6">CECT 8305</strain>
    </source>
</reference>
<dbReference type="GO" id="GO:0003700">
    <property type="term" value="F:DNA-binding transcription factor activity"/>
    <property type="evidence" value="ECO:0007669"/>
    <property type="project" value="InterPro"/>
</dbReference>
<dbReference type="InterPro" id="IPR036390">
    <property type="entry name" value="WH_DNA-bd_sf"/>
</dbReference>
<keyword evidence="3" id="KW-0804">Transcription</keyword>